<feature type="domain" description="Peptidase S8/S53" evidence="3">
    <location>
        <begin position="233"/>
        <end position="448"/>
    </location>
</feature>
<dbReference type="Pfam" id="PF00082">
    <property type="entry name" value="Peptidase_S8"/>
    <property type="match status" value="1"/>
</dbReference>
<organism evidence="4 5">
    <name type="scientific">Chitinophaga rhizophila</name>
    <dbReference type="NCBI Taxonomy" id="2866212"/>
    <lineage>
        <taxon>Bacteria</taxon>
        <taxon>Pseudomonadati</taxon>
        <taxon>Bacteroidota</taxon>
        <taxon>Chitinophagia</taxon>
        <taxon>Chitinophagales</taxon>
        <taxon>Chitinophagaceae</taxon>
        <taxon>Chitinophaga</taxon>
    </lineage>
</organism>
<dbReference type="SUPFAM" id="SSF52743">
    <property type="entry name" value="Subtilisin-like"/>
    <property type="match status" value="1"/>
</dbReference>
<comment type="similarity">
    <text evidence="1">Belongs to the peptidase S8 family.</text>
</comment>
<dbReference type="PANTHER" id="PTHR43399">
    <property type="entry name" value="SUBTILISIN-RELATED"/>
    <property type="match status" value="1"/>
</dbReference>
<dbReference type="EMBL" id="JAICCF010000001">
    <property type="protein sequence ID" value="MBW8684420.1"/>
    <property type="molecule type" value="Genomic_DNA"/>
</dbReference>
<proteinExistence type="inferred from homology"/>
<evidence type="ECO:0000259" key="3">
    <source>
        <dbReference type="Pfam" id="PF00082"/>
    </source>
</evidence>
<protein>
    <submittedName>
        <fullName evidence="4">S8 family peptidase</fullName>
    </submittedName>
</protein>
<dbReference type="InterPro" id="IPR051048">
    <property type="entry name" value="Peptidase_S8/S53_subtilisin"/>
</dbReference>
<sequence length="938" mass="102335">MNARLLIFSLYLLLHLCTTPQLSAQERLATDSILTLYADTTAAASSYFLVKFNVFPGDALLSKHGLIRSLSRQHHILRHATFDSLEQKKVIAVFDANNNWKCSDALVKEAAAVPDYDSIWLQVSYSQDISRLKYCRPFSVASDYPVALAVVKKKDWTLFTAQENMRFAERLRTPQTEVTISNALPSIDFINALHQQYPNLQGERHIIGIKEELFDTTDIDLLGKYYPSPLAATTLNPHATTMATIIAGHGNSGPRGKGVAVKARLSSSDYMRLLPDDNSYFKNAGISLQNHSYGTSIENHYGAEAAAYDQQVLALDTLLHVFSSGNVGNTAPATGIYAGIGGYATLTGTFKQAKNVLVAGGIDTNYLIPLLSSKGPAYDGRIMPQVVAFGQAGTSDAAATTTGIAALVQEAFQQTYGRTPAAAMTKAILINSADDTGIPGPDYRSGFGIVNALSAVQTVKDKRVFSGELAGGNQITFPVTVPPNTALLKVTLCWTDPAAPELAAKALINDLDLSVAEAAGQKIYYPWILSSYPHRDSLGAAATTGRDSLNNTEQVTITAPAAVTTLIRVDAGRLKPGNVQRFSLAYQAVPRSSFEWQYPVAGEQLSAEKNIAIRWHTIHSGNGDLAFSADSGATWTTIASNVPLSLGTSRWNIPAVFSKGLLRITTADTSWTSGYFHISAPVAINVGFNCPDTLQLYWPKVNNATAYEILTITGQTLSPITSTPDTSILIAKTKLTAPFITVHPVHIEGWTGTQSNTYNYEQQGIGCFFKQVLADVMEDNSVDIYVSLSTLIRLKAISWERLQGNEFVTLETQPITTADSYIYKDQPTRSGIYQYRVRLELTDGRMIYSDIQTVQVLINQDFHIFPVPAGQEITLLSKQFGDFRVRITDMTGRTLFAAPLNSIRQTYPLKGIAPGVYLFVIYEGAKKIFVKRFIKAGD</sequence>
<name>A0ABS7GAY2_9BACT</name>
<evidence type="ECO:0000313" key="4">
    <source>
        <dbReference type="EMBL" id="MBW8684420.1"/>
    </source>
</evidence>
<dbReference type="InterPro" id="IPR008979">
    <property type="entry name" value="Galactose-bd-like_sf"/>
</dbReference>
<accession>A0ABS7GAY2</accession>
<reference evidence="4 5" key="1">
    <citation type="submission" date="2021-08" db="EMBL/GenBank/DDBJ databases">
        <title>The genome sequence of Chitinophaga sp. B61.</title>
        <authorList>
            <person name="Zhang X."/>
        </authorList>
    </citation>
    <scope>NUCLEOTIDE SEQUENCE [LARGE SCALE GENOMIC DNA]</scope>
    <source>
        <strain evidence="4 5">B61</strain>
    </source>
</reference>
<evidence type="ECO:0000256" key="1">
    <source>
        <dbReference type="ARBA" id="ARBA00011073"/>
    </source>
</evidence>
<keyword evidence="2" id="KW-0732">Signal</keyword>
<comment type="caution">
    <text evidence="4">The sequence shown here is derived from an EMBL/GenBank/DDBJ whole genome shotgun (WGS) entry which is preliminary data.</text>
</comment>
<evidence type="ECO:0000256" key="2">
    <source>
        <dbReference type="SAM" id="SignalP"/>
    </source>
</evidence>
<dbReference type="InterPro" id="IPR026444">
    <property type="entry name" value="Secre_tail"/>
</dbReference>
<dbReference type="InterPro" id="IPR036852">
    <property type="entry name" value="Peptidase_S8/S53_dom_sf"/>
</dbReference>
<dbReference type="SUPFAM" id="SSF49785">
    <property type="entry name" value="Galactose-binding domain-like"/>
    <property type="match status" value="1"/>
</dbReference>
<dbReference type="NCBIfam" id="TIGR04183">
    <property type="entry name" value="Por_Secre_tail"/>
    <property type="match status" value="1"/>
</dbReference>
<dbReference type="PANTHER" id="PTHR43399:SF4">
    <property type="entry name" value="CELL WALL-ASSOCIATED PROTEASE"/>
    <property type="match status" value="1"/>
</dbReference>
<dbReference type="RefSeq" id="WP_220249595.1">
    <property type="nucleotide sequence ID" value="NZ_JAICCF010000001.1"/>
</dbReference>
<gene>
    <name evidence="4" type="ORF">K1Y79_08750</name>
</gene>
<feature type="chain" id="PRO_5046308378" evidence="2">
    <location>
        <begin position="25"/>
        <end position="938"/>
    </location>
</feature>
<keyword evidence="5" id="KW-1185">Reference proteome</keyword>
<evidence type="ECO:0000313" key="5">
    <source>
        <dbReference type="Proteomes" id="UP000812961"/>
    </source>
</evidence>
<dbReference type="Proteomes" id="UP000812961">
    <property type="component" value="Unassembled WGS sequence"/>
</dbReference>
<dbReference type="Gene3D" id="2.60.120.380">
    <property type="match status" value="1"/>
</dbReference>
<feature type="signal peptide" evidence="2">
    <location>
        <begin position="1"/>
        <end position="24"/>
    </location>
</feature>
<dbReference type="Gene3D" id="3.40.50.200">
    <property type="entry name" value="Peptidase S8/S53 domain"/>
    <property type="match status" value="1"/>
</dbReference>
<dbReference type="InterPro" id="IPR000209">
    <property type="entry name" value="Peptidase_S8/S53_dom"/>
</dbReference>